<dbReference type="PRINTS" id="PR00436">
    <property type="entry name" value="INTERLEUKIN8"/>
</dbReference>
<keyword evidence="1" id="KW-0202">Cytokine</keyword>
<dbReference type="InterPro" id="IPR001089">
    <property type="entry name" value="Chemokine_CXC"/>
</dbReference>
<dbReference type="Gene3D" id="2.40.50.40">
    <property type="match status" value="1"/>
</dbReference>
<feature type="chain" id="PRO_5046845631" description="Chemokine interleukin-8-like domain-containing protein" evidence="2">
    <location>
        <begin position="22"/>
        <end position="108"/>
    </location>
</feature>
<feature type="non-terminal residue" evidence="4">
    <location>
        <position position="108"/>
    </location>
</feature>
<proteinExistence type="predicted"/>
<dbReference type="InterPro" id="IPR001811">
    <property type="entry name" value="Chemokine_IL8-like_dom"/>
</dbReference>
<feature type="signal peptide" evidence="2">
    <location>
        <begin position="1"/>
        <end position="21"/>
    </location>
</feature>
<dbReference type="EMBL" id="CAUEEQ010050213">
    <property type="protein sequence ID" value="CAJ0960435.1"/>
    <property type="molecule type" value="Genomic_DNA"/>
</dbReference>
<keyword evidence="2" id="KW-0732">Signal</keyword>
<organism evidence="4 5">
    <name type="scientific">Ranitomeya imitator</name>
    <name type="common">mimic poison frog</name>
    <dbReference type="NCBI Taxonomy" id="111125"/>
    <lineage>
        <taxon>Eukaryota</taxon>
        <taxon>Metazoa</taxon>
        <taxon>Chordata</taxon>
        <taxon>Craniata</taxon>
        <taxon>Vertebrata</taxon>
        <taxon>Euteleostomi</taxon>
        <taxon>Amphibia</taxon>
        <taxon>Batrachia</taxon>
        <taxon>Anura</taxon>
        <taxon>Neobatrachia</taxon>
        <taxon>Hyloidea</taxon>
        <taxon>Dendrobatidae</taxon>
        <taxon>Dendrobatinae</taxon>
        <taxon>Ranitomeya</taxon>
    </lineage>
</organism>
<feature type="domain" description="Chemokine interleukin-8-like" evidence="3">
    <location>
        <begin position="27"/>
        <end position="88"/>
    </location>
</feature>
<dbReference type="SMART" id="SM00199">
    <property type="entry name" value="SCY"/>
    <property type="match status" value="1"/>
</dbReference>
<dbReference type="SUPFAM" id="SSF54117">
    <property type="entry name" value="Interleukin 8-like chemokines"/>
    <property type="match status" value="1"/>
</dbReference>
<evidence type="ECO:0000313" key="5">
    <source>
        <dbReference type="Proteomes" id="UP001176940"/>
    </source>
</evidence>
<evidence type="ECO:0000256" key="1">
    <source>
        <dbReference type="ARBA" id="ARBA00022514"/>
    </source>
</evidence>
<dbReference type="Proteomes" id="UP001176940">
    <property type="component" value="Unassembled WGS sequence"/>
</dbReference>
<dbReference type="Pfam" id="PF00048">
    <property type="entry name" value="IL8"/>
    <property type="match status" value="1"/>
</dbReference>
<comment type="caution">
    <text evidence="4">The sequence shown here is derived from an EMBL/GenBank/DDBJ whole genome shotgun (WGS) entry which is preliminary data.</text>
</comment>
<dbReference type="PRINTS" id="PR00437">
    <property type="entry name" value="SMALLCYTKCXC"/>
</dbReference>
<protein>
    <recommendedName>
        <fullName evidence="3">Chemokine interleukin-8-like domain-containing protein</fullName>
    </recommendedName>
</protein>
<evidence type="ECO:0000256" key="2">
    <source>
        <dbReference type="SAM" id="SignalP"/>
    </source>
</evidence>
<evidence type="ECO:0000259" key="3">
    <source>
        <dbReference type="SMART" id="SM00199"/>
    </source>
</evidence>
<name>A0ABN9M7K7_9NEOB</name>
<keyword evidence="5" id="KW-1185">Reference proteome</keyword>
<gene>
    <name evidence="4" type="ORF">RIMI_LOCUS17309869</name>
</gene>
<sequence>MDCKIVAIICAALLSAALIQGAAVPRGNRCLCTKFSNKLNIKKVEKLEIYPRSSTCDNIEYTATLKKRNRPICVSPHIKEVRALLEKKWVSVNVSERIKTTSGAQNFV</sequence>
<reference evidence="4" key="1">
    <citation type="submission" date="2023-07" db="EMBL/GenBank/DDBJ databases">
        <authorList>
            <person name="Stuckert A."/>
        </authorList>
    </citation>
    <scope>NUCLEOTIDE SEQUENCE</scope>
</reference>
<accession>A0ABN9M7K7</accession>
<dbReference type="InterPro" id="IPR036048">
    <property type="entry name" value="Interleukin_8-like_sf"/>
</dbReference>
<evidence type="ECO:0000313" key="4">
    <source>
        <dbReference type="EMBL" id="CAJ0960435.1"/>
    </source>
</evidence>